<dbReference type="SUPFAM" id="SSF53474">
    <property type="entry name" value="alpha/beta-Hydrolases"/>
    <property type="match status" value="1"/>
</dbReference>
<feature type="domain" description="AB hydrolase-1" evidence="1">
    <location>
        <begin position="6"/>
        <end position="241"/>
    </location>
</feature>
<dbReference type="InterPro" id="IPR000073">
    <property type="entry name" value="AB_hydrolase_1"/>
</dbReference>
<dbReference type="InterPro" id="IPR029058">
    <property type="entry name" value="AB_hydrolase_fold"/>
</dbReference>
<dbReference type="RefSeq" id="WP_047695486.1">
    <property type="nucleotide sequence ID" value="NZ_KN265489.1"/>
</dbReference>
<dbReference type="PANTHER" id="PTHR43194:SF2">
    <property type="entry name" value="PEROXISOMAL MEMBRANE PROTEIN LPX1"/>
    <property type="match status" value="1"/>
</dbReference>
<reference evidence="2 3" key="1">
    <citation type="submission" date="2014-10" db="EMBL/GenBank/DDBJ databases">
        <title>Genome sequence of a Xanthomonas strain that is pathogenic on beans.</title>
        <authorList>
            <person name="Aritua V."/>
            <person name="Sapp M."/>
            <person name="Harrison J."/>
            <person name="Smith J."/>
            <person name="Studholme D."/>
        </authorList>
    </citation>
    <scope>NUCLEOTIDE SEQUENCE [LARGE SCALE GENOMIC DNA]</scope>
    <source>
        <strain evidence="2 3">Nyagatare</strain>
    </source>
</reference>
<organism evidence="2 3">
    <name type="scientific">Xanthomonas cannabis pv. phaseoli</name>
    <dbReference type="NCBI Taxonomy" id="1885902"/>
    <lineage>
        <taxon>Bacteria</taxon>
        <taxon>Pseudomonadati</taxon>
        <taxon>Pseudomonadota</taxon>
        <taxon>Gammaproteobacteria</taxon>
        <taxon>Lysobacterales</taxon>
        <taxon>Lysobacteraceae</taxon>
        <taxon>Xanthomonas</taxon>
    </lineage>
</organism>
<dbReference type="PANTHER" id="PTHR43194">
    <property type="entry name" value="HYDROLASE ALPHA/BETA FOLD FAMILY"/>
    <property type="match status" value="1"/>
</dbReference>
<proteinExistence type="predicted"/>
<dbReference type="Gene3D" id="3.40.50.1820">
    <property type="entry name" value="alpha/beta hydrolase"/>
    <property type="match status" value="1"/>
</dbReference>
<evidence type="ECO:0000313" key="2">
    <source>
        <dbReference type="EMBL" id="KGK57577.1"/>
    </source>
</evidence>
<gene>
    <name evidence="2" type="ORF">NC00_11760</name>
</gene>
<comment type="caution">
    <text evidence="2">The sequence shown here is derived from an EMBL/GenBank/DDBJ whole genome shotgun (WGS) entry which is preliminary data.</text>
</comment>
<name>A0AB34P7H8_9XANT</name>
<evidence type="ECO:0000259" key="1">
    <source>
        <dbReference type="Pfam" id="PF12697"/>
    </source>
</evidence>
<dbReference type="EMBL" id="JRQI01000037">
    <property type="protein sequence ID" value="KGK57577.1"/>
    <property type="molecule type" value="Genomic_DNA"/>
</dbReference>
<dbReference type="GO" id="GO:0016787">
    <property type="term" value="F:hydrolase activity"/>
    <property type="evidence" value="ECO:0007669"/>
    <property type="project" value="UniProtKB-KW"/>
</dbReference>
<evidence type="ECO:0000313" key="3">
    <source>
        <dbReference type="Proteomes" id="UP000029879"/>
    </source>
</evidence>
<dbReference type="Pfam" id="PF12697">
    <property type="entry name" value="Abhydrolase_6"/>
    <property type="match status" value="1"/>
</dbReference>
<dbReference type="Proteomes" id="UP000029879">
    <property type="component" value="Unassembled WGS sequence"/>
</dbReference>
<accession>A0AB34P7H8</accession>
<protein>
    <submittedName>
        <fullName evidence="2">Alpha/beta hydrolase</fullName>
    </submittedName>
</protein>
<sequence length="452" mass="48319">MAKPTLFFLHALGGSRQEWNAVIQQLGERFECVALDIPGFGDAEPLDDPGVGAQVAWFVDQVIERQPTRWCVIGHSMGGKIATLAAAQARDGVAGLAGLAGVVLVAASPPAPEPMDEVRRQTMLGWFENGHPTQAEAEQFVDDNCALPLPPALRQCAVDDVLRTSAKAWLAWLTHGSREDCREPAGCIDVPALIVAGGEDGDLGEPAQRRLNLPHYAHARCVVVDGAAHQIPYERPQALAQHIAAHVEHCVQQCLPEEFVALLNASRVAPRMRKVLLARHAGPPTAATGILRPHQLEILTAVVARVLDGARDARQIARRIDVQLAQGAGDGWRHADLPADAAALPLGLETLDALSHGFVALAAEDQDRWLHSIAACAAGDTSAYGLDATQLAHWFEDVRAEAIRTWTSLPATLALLGYDGFAVGGAGLDSPGYELTTANRHEHWQLCAPGAR</sequence>
<dbReference type="InterPro" id="IPR050228">
    <property type="entry name" value="Carboxylesterase_BioH"/>
</dbReference>
<keyword evidence="2" id="KW-0378">Hydrolase</keyword>
<dbReference type="AlphaFoldDB" id="A0AB34P7H8"/>